<name>A0ABY8UUR3_TETOB</name>
<organism evidence="2 3">
    <name type="scientific">Tetradesmus obliquus</name>
    <name type="common">Green alga</name>
    <name type="synonym">Acutodesmus obliquus</name>
    <dbReference type="NCBI Taxonomy" id="3088"/>
    <lineage>
        <taxon>Eukaryota</taxon>
        <taxon>Viridiplantae</taxon>
        <taxon>Chlorophyta</taxon>
        <taxon>core chlorophytes</taxon>
        <taxon>Chlorophyceae</taxon>
        <taxon>CS clade</taxon>
        <taxon>Sphaeropleales</taxon>
        <taxon>Scenedesmaceae</taxon>
        <taxon>Tetradesmus</taxon>
    </lineage>
</organism>
<protein>
    <submittedName>
        <fullName evidence="2">Uncharacterized protein</fullName>
    </submittedName>
</protein>
<evidence type="ECO:0000313" key="2">
    <source>
        <dbReference type="EMBL" id="WIA24141.1"/>
    </source>
</evidence>
<accession>A0ABY8UUR3</accession>
<evidence type="ECO:0000256" key="1">
    <source>
        <dbReference type="SAM" id="SignalP"/>
    </source>
</evidence>
<keyword evidence="1" id="KW-0732">Signal</keyword>
<dbReference type="Proteomes" id="UP001244341">
    <property type="component" value="Chromosome 17b"/>
</dbReference>
<keyword evidence="3" id="KW-1185">Reference proteome</keyword>
<evidence type="ECO:0000313" key="3">
    <source>
        <dbReference type="Proteomes" id="UP001244341"/>
    </source>
</evidence>
<dbReference type="EMBL" id="CP126224">
    <property type="protein sequence ID" value="WIA24141.1"/>
    <property type="molecule type" value="Genomic_DNA"/>
</dbReference>
<reference evidence="2 3" key="1">
    <citation type="submission" date="2023-05" db="EMBL/GenBank/DDBJ databases">
        <title>A 100% complete, gapless, phased diploid assembly of the Scenedesmus obliquus UTEX 3031 genome.</title>
        <authorList>
            <person name="Biondi T.C."/>
            <person name="Hanschen E.R."/>
            <person name="Kwon T."/>
            <person name="Eng W."/>
            <person name="Kruse C.P.S."/>
            <person name="Koehler S.I."/>
            <person name="Kunde Y."/>
            <person name="Gleasner C.D."/>
            <person name="You Mak K.T."/>
            <person name="Polle J."/>
            <person name="Hovde B.T."/>
            <person name="Starkenburg S.R."/>
        </authorList>
    </citation>
    <scope>NUCLEOTIDE SEQUENCE [LARGE SCALE GENOMIC DNA]</scope>
    <source>
        <strain evidence="2 3">DOE0152z</strain>
    </source>
</reference>
<proteinExistence type="predicted"/>
<feature type="signal peptide" evidence="1">
    <location>
        <begin position="1"/>
        <end position="25"/>
    </location>
</feature>
<feature type="chain" id="PRO_5047155934" evidence="1">
    <location>
        <begin position="26"/>
        <end position="187"/>
    </location>
</feature>
<sequence length="187" mass="19030">MMSHQSLSALSLLALLACAQLGASAGRVLLNPIHDSSLTLTGPGTPKVKASLAHTPASVASSINIRSEKPYVTIDHSEPRPKIVAGGETAVDTAQGPTFKHSSGKNGVQMRFDSGKRAFEVTHSSTVTANFPATAVEVGGGTPLAVSASHTITGPSPNSTVAISAGDGPSARHSWSVNLGPGMGRRM</sequence>
<gene>
    <name evidence="2" type="ORF">OEZ85_013735</name>
</gene>